<dbReference type="EMBL" id="PNBA02000011">
    <property type="protein sequence ID" value="KAG6409060.1"/>
    <property type="molecule type" value="Genomic_DNA"/>
</dbReference>
<evidence type="ECO:0000313" key="7">
    <source>
        <dbReference type="EMBL" id="KAG6409060.1"/>
    </source>
</evidence>
<dbReference type="GO" id="GO:0000724">
    <property type="term" value="P:double-strand break repair via homologous recombination"/>
    <property type="evidence" value="ECO:0007669"/>
    <property type="project" value="TreeGrafter"/>
</dbReference>
<dbReference type="Proteomes" id="UP000298416">
    <property type="component" value="Unassembled WGS sequence"/>
</dbReference>
<evidence type="ECO:0000256" key="3">
    <source>
        <dbReference type="ARBA" id="ARBA00022989"/>
    </source>
</evidence>
<dbReference type="InterPro" id="IPR007656">
    <property type="entry name" value="GTD-bd"/>
</dbReference>
<comment type="subcellular location">
    <subcellularLocation>
        <location evidence="1">Membrane</location>
    </subcellularLocation>
</comment>
<dbReference type="GO" id="GO:0044818">
    <property type="term" value="P:mitotic G2/M transition checkpoint"/>
    <property type="evidence" value="ECO:0007669"/>
    <property type="project" value="TreeGrafter"/>
</dbReference>
<dbReference type="AlphaFoldDB" id="A0A8X8ZLI8"/>
<dbReference type="InterPro" id="IPR012340">
    <property type="entry name" value="NA-bd_OB-fold"/>
</dbReference>
<dbReference type="PROSITE" id="PS51775">
    <property type="entry name" value="GTD_BINDING"/>
    <property type="match status" value="1"/>
</dbReference>
<keyword evidence="4" id="KW-0238">DNA-binding</keyword>
<evidence type="ECO:0000256" key="2">
    <source>
        <dbReference type="ARBA" id="ARBA00022692"/>
    </source>
</evidence>
<keyword evidence="2" id="KW-0812">Transmembrane</keyword>
<feature type="domain" description="GTD-binding" evidence="6">
    <location>
        <begin position="171"/>
        <end position="222"/>
    </location>
</feature>
<dbReference type="Gene3D" id="2.40.50.140">
    <property type="entry name" value="Nucleic acid-binding proteins"/>
    <property type="match status" value="1"/>
</dbReference>
<keyword evidence="9" id="KW-1185">Reference proteome</keyword>
<accession>A0A8X8ZLI8</accession>
<organism evidence="8">
    <name type="scientific">Salvia splendens</name>
    <name type="common">Scarlet sage</name>
    <dbReference type="NCBI Taxonomy" id="180675"/>
    <lineage>
        <taxon>Eukaryota</taxon>
        <taxon>Viridiplantae</taxon>
        <taxon>Streptophyta</taxon>
        <taxon>Embryophyta</taxon>
        <taxon>Tracheophyta</taxon>
        <taxon>Spermatophyta</taxon>
        <taxon>Magnoliopsida</taxon>
        <taxon>eudicotyledons</taxon>
        <taxon>Gunneridae</taxon>
        <taxon>Pentapetalae</taxon>
        <taxon>asterids</taxon>
        <taxon>lamiids</taxon>
        <taxon>Lamiales</taxon>
        <taxon>Lamiaceae</taxon>
        <taxon>Nepetoideae</taxon>
        <taxon>Mentheae</taxon>
        <taxon>Salviinae</taxon>
        <taxon>Salvia</taxon>
        <taxon>Salvia subgen. Calosphace</taxon>
        <taxon>core Calosphace</taxon>
    </lineage>
</organism>
<evidence type="ECO:0000313" key="9">
    <source>
        <dbReference type="Proteomes" id="UP000298416"/>
    </source>
</evidence>
<proteinExistence type="predicted"/>
<reference evidence="8" key="1">
    <citation type="submission" date="2018-01" db="EMBL/GenBank/DDBJ databases">
        <authorList>
            <person name="Mao J.F."/>
        </authorList>
    </citation>
    <scope>NUCLEOTIDE SEQUENCE</scope>
    <source>
        <strain evidence="8">Huo1</strain>
        <tissue evidence="8">Leaf</tissue>
    </source>
</reference>
<keyword evidence="5" id="KW-0472">Membrane</keyword>
<protein>
    <recommendedName>
        <fullName evidence="6">GTD-binding domain-containing protein</fullName>
    </recommendedName>
</protein>
<dbReference type="InterPro" id="IPR051231">
    <property type="entry name" value="SOSS-B"/>
</dbReference>
<dbReference type="PANTHER" id="PTHR13356:SF0">
    <property type="entry name" value="SOSS COMPLEX SUBUNIT B HOMOLOG"/>
    <property type="match status" value="1"/>
</dbReference>
<evidence type="ECO:0000256" key="4">
    <source>
        <dbReference type="ARBA" id="ARBA00023125"/>
    </source>
</evidence>
<evidence type="ECO:0000256" key="1">
    <source>
        <dbReference type="ARBA" id="ARBA00004370"/>
    </source>
</evidence>
<reference evidence="8" key="2">
    <citation type="submission" date="2020-08" db="EMBL/GenBank/DDBJ databases">
        <title>Plant Genome Project.</title>
        <authorList>
            <person name="Zhang R.-G."/>
        </authorList>
    </citation>
    <scope>NUCLEOTIDE SEQUENCE</scope>
    <source>
        <strain evidence="8">Huo1</strain>
        <tissue evidence="8">Leaf</tissue>
    </source>
</reference>
<evidence type="ECO:0000256" key="5">
    <source>
        <dbReference type="ARBA" id="ARBA00023136"/>
    </source>
</evidence>
<dbReference type="EMBL" id="PNBA02000011">
    <property type="protein sequence ID" value="KAG6409106.1"/>
    <property type="molecule type" value="Genomic_DNA"/>
</dbReference>
<dbReference type="GO" id="GO:0080115">
    <property type="term" value="F:myosin XI tail binding"/>
    <property type="evidence" value="ECO:0007669"/>
    <property type="project" value="UniProtKB-ARBA"/>
</dbReference>
<keyword evidence="3" id="KW-1133">Transmembrane helix</keyword>
<sequence>MFSTANLGWRCPYTPSVRSNDTDYKIPEPIPTVQPLKSIVPAAENNINAKFIVVEKGHVTMKNQRKTCLALVADETAAVNFQLWGDECEAVEAGDILLLKNGIFSFLNPKTLVLRAGKRGTVEKVGVCSKTVVGEKSGPSNLIDEIEVDVIDNLNYCSNVGGEIAVINEVYDIRTLRELLKIEHQKVNDLQAELVKERAASATAAEEAMVMILRLQSEKSLL</sequence>
<dbReference type="Pfam" id="PF04576">
    <property type="entry name" value="Zein-binding"/>
    <property type="match status" value="1"/>
</dbReference>
<evidence type="ECO:0000313" key="8">
    <source>
        <dbReference type="EMBL" id="KAG6409106.1"/>
    </source>
</evidence>
<comment type="caution">
    <text evidence="8">The sequence shown here is derived from an EMBL/GenBank/DDBJ whole genome shotgun (WGS) entry which is preliminary data.</text>
</comment>
<name>A0A8X8ZLI8_SALSN</name>
<dbReference type="GO" id="GO:0070876">
    <property type="term" value="C:SOSS complex"/>
    <property type="evidence" value="ECO:0007669"/>
    <property type="project" value="TreeGrafter"/>
</dbReference>
<evidence type="ECO:0000259" key="6">
    <source>
        <dbReference type="PROSITE" id="PS51775"/>
    </source>
</evidence>
<dbReference type="GO" id="GO:0016020">
    <property type="term" value="C:membrane"/>
    <property type="evidence" value="ECO:0007669"/>
    <property type="project" value="UniProtKB-SubCell"/>
</dbReference>
<dbReference type="PANTHER" id="PTHR13356">
    <property type="entry name" value="OB FOLD NUCLEIC ACID BINDING PROTEIN-RELATED"/>
    <property type="match status" value="1"/>
</dbReference>
<dbReference type="GO" id="GO:0003677">
    <property type="term" value="F:DNA binding"/>
    <property type="evidence" value="ECO:0007669"/>
    <property type="project" value="UniProtKB-KW"/>
</dbReference>
<dbReference type="GO" id="GO:0010212">
    <property type="term" value="P:response to ionizing radiation"/>
    <property type="evidence" value="ECO:0007669"/>
    <property type="project" value="TreeGrafter"/>
</dbReference>
<gene>
    <name evidence="7" type="ORF">SASPL_132091</name>
    <name evidence="8" type="ORF">SASPL_132138</name>
</gene>
<dbReference type="SUPFAM" id="SSF50249">
    <property type="entry name" value="Nucleic acid-binding proteins"/>
    <property type="match status" value="1"/>
</dbReference>